<gene>
    <name evidence="2" type="ORF">RZN05_18040</name>
</gene>
<keyword evidence="3" id="KW-1185">Reference proteome</keyword>
<feature type="region of interest" description="Disordered" evidence="1">
    <location>
        <begin position="1"/>
        <end position="48"/>
    </location>
</feature>
<organism evidence="2 3">
    <name type="scientific">Sphingomonas agrestis</name>
    <dbReference type="NCBI Taxonomy" id="3080540"/>
    <lineage>
        <taxon>Bacteria</taxon>
        <taxon>Pseudomonadati</taxon>
        <taxon>Pseudomonadota</taxon>
        <taxon>Alphaproteobacteria</taxon>
        <taxon>Sphingomonadales</taxon>
        <taxon>Sphingomonadaceae</taxon>
        <taxon>Sphingomonas</taxon>
    </lineage>
</organism>
<protein>
    <submittedName>
        <fullName evidence="2">Uncharacterized protein</fullName>
    </submittedName>
</protein>
<comment type="caution">
    <text evidence="2">The sequence shown here is derived from an EMBL/GenBank/DDBJ whole genome shotgun (WGS) entry which is preliminary data.</text>
</comment>
<name>A0ABU3YBY0_9SPHN</name>
<evidence type="ECO:0000313" key="3">
    <source>
        <dbReference type="Proteomes" id="UP001273531"/>
    </source>
</evidence>
<sequence>MADADDCGPRIIGPDADAAEDTARPAPQGQMRSKRVGKDVTGTGEEDCDDGLDILFVREEVEDTRH</sequence>
<evidence type="ECO:0000313" key="2">
    <source>
        <dbReference type="EMBL" id="MDV3458904.1"/>
    </source>
</evidence>
<dbReference type="RefSeq" id="WP_317228070.1">
    <property type="nucleotide sequence ID" value="NZ_JAWJEJ010000002.1"/>
</dbReference>
<proteinExistence type="predicted"/>
<dbReference type="EMBL" id="JAWJEJ010000002">
    <property type="protein sequence ID" value="MDV3458904.1"/>
    <property type="molecule type" value="Genomic_DNA"/>
</dbReference>
<evidence type="ECO:0000256" key="1">
    <source>
        <dbReference type="SAM" id="MobiDB-lite"/>
    </source>
</evidence>
<reference evidence="2 3" key="1">
    <citation type="submission" date="2023-10" db="EMBL/GenBank/DDBJ databases">
        <title>Sphingomonas sp. HF-S4 16S ribosomal RNA gene Genome sequencing and assembly.</title>
        <authorList>
            <person name="Lee H."/>
        </authorList>
    </citation>
    <scope>NUCLEOTIDE SEQUENCE [LARGE SCALE GENOMIC DNA]</scope>
    <source>
        <strain evidence="2 3">HF-S4</strain>
    </source>
</reference>
<accession>A0ABU3YBY0</accession>
<dbReference type="Proteomes" id="UP001273531">
    <property type="component" value="Unassembled WGS sequence"/>
</dbReference>